<keyword evidence="3" id="KW-1185">Reference proteome</keyword>
<evidence type="ECO:0000256" key="1">
    <source>
        <dbReference type="SAM" id="SignalP"/>
    </source>
</evidence>
<evidence type="ECO:0000313" key="2">
    <source>
        <dbReference type="EMBL" id="WWR45308.1"/>
    </source>
</evidence>
<organism evidence="2 3">
    <name type="scientific">Roseovarius phycicola</name>
    <dbReference type="NCBI Taxonomy" id="3080976"/>
    <lineage>
        <taxon>Bacteria</taxon>
        <taxon>Pseudomonadati</taxon>
        <taxon>Pseudomonadota</taxon>
        <taxon>Alphaproteobacteria</taxon>
        <taxon>Rhodobacterales</taxon>
        <taxon>Roseobacteraceae</taxon>
        <taxon>Roseovarius</taxon>
    </lineage>
</organism>
<dbReference type="Pfam" id="PF20569">
    <property type="entry name" value="DUF6778"/>
    <property type="match status" value="1"/>
</dbReference>
<dbReference type="InterPro" id="IPR046705">
    <property type="entry name" value="DUF6778"/>
</dbReference>
<protein>
    <submittedName>
        <fullName evidence="2">DUF6778 family protein</fullName>
    </submittedName>
</protein>
<dbReference type="PROSITE" id="PS51257">
    <property type="entry name" value="PROKAR_LIPOPROTEIN"/>
    <property type="match status" value="1"/>
</dbReference>
<reference evidence="2 3" key="1">
    <citation type="submission" date="2023-10" db="EMBL/GenBank/DDBJ databases">
        <title>Roseovarius strain S88 nov., isolated from a marine algae.</title>
        <authorList>
            <person name="Lee M.W."/>
            <person name="Lee J.K."/>
            <person name="Kim J.M."/>
            <person name="Choi D.G."/>
            <person name="Baek J.H."/>
            <person name="Bayburt H."/>
            <person name="Jung J.J."/>
            <person name="Han D.M."/>
            <person name="Jeon C.O."/>
        </authorList>
    </citation>
    <scope>NUCLEOTIDE SEQUENCE [LARGE SCALE GENOMIC DNA]</scope>
    <source>
        <strain evidence="2 3">S88</strain>
    </source>
</reference>
<dbReference type="EMBL" id="CP146069">
    <property type="protein sequence ID" value="WWR45308.1"/>
    <property type="molecule type" value="Genomic_DNA"/>
</dbReference>
<name>A0ABZ2HE84_9RHOB</name>
<accession>A0ABZ2HE84</accession>
<gene>
    <name evidence="2" type="ORF">RZ517_10875</name>
</gene>
<dbReference type="Proteomes" id="UP001364156">
    <property type="component" value="Chromosome"/>
</dbReference>
<evidence type="ECO:0000313" key="3">
    <source>
        <dbReference type="Proteomes" id="UP001364156"/>
    </source>
</evidence>
<sequence length="214" mass="22977">MTSFRIIAVAMMGLALAGCSSVDTATRNAPAQVASSGAVPAHQLSYDIRDVRVTVPKTLSVSEANLYLPKADIVWREDAPGDRHAQVKAIFEEAMARGVNGLPQGSVPVVLDIQVTRFHALTEKARYTVGGVHDMEFLLILRHPETGAMLNQPHPVTADLKAFGGRAALDAEARGETQKVRITDHLARVIQTELTSPEGHQAPKNGVLGFLNSI</sequence>
<proteinExistence type="predicted"/>
<dbReference type="RefSeq" id="WP_338548255.1">
    <property type="nucleotide sequence ID" value="NZ_CP146069.1"/>
</dbReference>
<feature type="signal peptide" evidence="1">
    <location>
        <begin position="1"/>
        <end position="17"/>
    </location>
</feature>
<keyword evidence="1" id="KW-0732">Signal</keyword>
<feature type="chain" id="PRO_5047275095" evidence="1">
    <location>
        <begin position="18"/>
        <end position="214"/>
    </location>
</feature>